<accession>A0A1S3DKX2</accession>
<dbReference type="GO" id="GO:0003824">
    <property type="term" value="F:catalytic activity"/>
    <property type="evidence" value="ECO:0007669"/>
    <property type="project" value="InterPro"/>
</dbReference>
<dbReference type="Gene3D" id="3.60.10.10">
    <property type="entry name" value="Endonuclease/exonuclease/phosphatase"/>
    <property type="match status" value="1"/>
</dbReference>
<reference evidence="5" key="1">
    <citation type="submission" date="2025-08" db="UniProtKB">
        <authorList>
            <consortium name="RefSeq"/>
        </authorList>
    </citation>
    <scope>IDENTIFICATION</scope>
</reference>
<proteinExistence type="predicted"/>
<dbReference type="SUPFAM" id="SSF56219">
    <property type="entry name" value="DNase I-like"/>
    <property type="match status" value="1"/>
</dbReference>
<protein>
    <submittedName>
        <fullName evidence="5">Craniofacial development protein 2-like</fullName>
    </submittedName>
</protein>
<evidence type="ECO:0000256" key="1">
    <source>
        <dbReference type="SAM" id="Coils"/>
    </source>
</evidence>
<dbReference type="OMA" id="QMQDSWL"/>
<evidence type="ECO:0000313" key="5">
    <source>
        <dbReference type="RefSeq" id="XP_008483671.1"/>
    </source>
</evidence>
<dbReference type="RefSeq" id="XP_008483671.1">
    <property type="nucleotide sequence ID" value="XM_008485449.1"/>
</dbReference>
<evidence type="ECO:0000313" key="4">
    <source>
        <dbReference type="Proteomes" id="UP000079169"/>
    </source>
</evidence>
<feature type="compositionally biased region" description="Polar residues" evidence="2">
    <location>
        <begin position="12"/>
        <end position="23"/>
    </location>
</feature>
<name>A0A1S3DKX2_DIACI</name>
<dbReference type="InterPro" id="IPR036691">
    <property type="entry name" value="Endo/exonu/phosph_ase_sf"/>
</dbReference>
<dbReference type="InterPro" id="IPR005135">
    <property type="entry name" value="Endo/exonuclease/phosphatase"/>
</dbReference>
<dbReference type="GeneID" id="103520362"/>
<dbReference type="Proteomes" id="UP000079169">
    <property type="component" value="Unplaced"/>
</dbReference>
<dbReference type="AlphaFoldDB" id="A0A1S3DKX2"/>
<sequence length="607" mass="69818">MLSTKHTDLLPQVSQSHTDSTDSVRLMDSGGGIPTFVNSENNTSPKKSNNRLTIATWNVKTLLDPKHTSTTNTPRRTAVISRELKRYKIDIAALQETHLKNSGQLEEKNSGYTYLWSGCEDDGDNHYGVAICVRTELLKKGIVSEPCCYSDRIMSVQLLSQNTETTFIACYAPTLNTDVHLIDSFYQELNQIVDKIPKKHGVILAGDFNARVGKRQNLMEDALGPHGTGLRNENGLRLINFCSQLNLHITNTWFQQKDKYKTTWQHPRTKQWHQIDHIIVRARDNTNVLRCRSMRGAQCETDHHLVRASMKIQLRKFHPQNKVTLKSFDTKKLKTEETKNSFQSQITSKYYTVQGETETVESIWDRFKHATQNAASDTLGNKKHRKADWFDESDELIEEALKKKRDEFNKFLANPHPNQRKKYVSARKKCQKEVRHIKEKWWIKKTEELQAYMNVNDSFNLYRSIKEVVGPTKKSLNIIEDKQGVSLKKKNEQLARWKDHFENLLNQEAQIDFDNLEIKLNATNDLLPNDDPPSQLEISKALGQLKNNKAPGEDLITAELMKGGGNVTINILHSLFDKIWTEKTIPKDWKCATVVPIHKKGSKRKCE</sequence>
<dbReference type="PaxDb" id="121845-A0A1S3DKX2"/>
<evidence type="ECO:0000259" key="3">
    <source>
        <dbReference type="Pfam" id="PF03372"/>
    </source>
</evidence>
<feature type="region of interest" description="Disordered" evidence="2">
    <location>
        <begin position="1"/>
        <end position="24"/>
    </location>
</feature>
<keyword evidence="4" id="KW-1185">Reference proteome</keyword>
<dbReference type="KEGG" id="dci:103520362"/>
<keyword evidence="1" id="KW-0175">Coiled coil</keyword>
<organism evidence="4 5">
    <name type="scientific">Diaphorina citri</name>
    <name type="common">Asian citrus psyllid</name>
    <dbReference type="NCBI Taxonomy" id="121845"/>
    <lineage>
        <taxon>Eukaryota</taxon>
        <taxon>Metazoa</taxon>
        <taxon>Ecdysozoa</taxon>
        <taxon>Arthropoda</taxon>
        <taxon>Hexapoda</taxon>
        <taxon>Insecta</taxon>
        <taxon>Pterygota</taxon>
        <taxon>Neoptera</taxon>
        <taxon>Paraneoptera</taxon>
        <taxon>Hemiptera</taxon>
        <taxon>Sternorrhyncha</taxon>
        <taxon>Psylloidea</taxon>
        <taxon>Psyllidae</taxon>
        <taxon>Diaphorininae</taxon>
        <taxon>Diaphorina</taxon>
    </lineage>
</organism>
<dbReference type="Pfam" id="PF03372">
    <property type="entry name" value="Exo_endo_phos"/>
    <property type="match status" value="1"/>
</dbReference>
<feature type="coiled-coil region" evidence="1">
    <location>
        <begin position="487"/>
        <end position="526"/>
    </location>
</feature>
<feature type="domain" description="Endonuclease/exonuclease/phosphatase" evidence="3">
    <location>
        <begin position="55"/>
        <end position="282"/>
    </location>
</feature>
<dbReference type="CDD" id="cd09076">
    <property type="entry name" value="L1-EN"/>
    <property type="match status" value="1"/>
</dbReference>
<dbReference type="PANTHER" id="PTHR19446">
    <property type="entry name" value="REVERSE TRANSCRIPTASES"/>
    <property type="match status" value="1"/>
</dbReference>
<gene>
    <name evidence="5" type="primary">LOC103520362</name>
</gene>
<dbReference type="STRING" id="121845.A0A1S3DKX2"/>
<evidence type="ECO:0000256" key="2">
    <source>
        <dbReference type="SAM" id="MobiDB-lite"/>
    </source>
</evidence>